<dbReference type="InterPro" id="IPR000873">
    <property type="entry name" value="AMP-dep_synth/lig_dom"/>
</dbReference>
<evidence type="ECO:0000256" key="1">
    <source>
        <dbReference type="ARBA" id="ARBA00006432"/>
    </source>
</evidence>
<dbReference type="PANTHER" id="PTHR24096">
    <property type="entry name" value="LONG-CHAIN-FATTY-ACID--COA LIGASE"/>
    <property type="match status" value="1"/>
</dbReference>
<proteinExistence type="inferred from homology"/>
<evidence type="ECO:0000259" key="4">
    <source>
        <dbReference type="Pfam" id="PF00501"/>
    </source>
</evidence>
<organism evidence="6 7">
    <name type="scientific">Lithospermum erythrorhizon</name>
    <name type="common">Purple gromwell</name>
    <name type="synonym">Lithospermum officinale var. erythrorhizon</name>
    <dbReference type="NCBI Taxonomy" id="34254"/>
    <lineage>
        <taxon>Eukaryota</taxon>
        <taxon>Viridiplantae</taxon>
        <taxon>Streptophyta</taxon>
        <taxon>Embryophyta</taxon>
        <taxon>Tracheophyta</taxon>
        <taxon>Spermatophyta</taxon>
        <taxon>Magnoliopsida</taxon>
        <taxon>eudicotyledons</taxon>
        <taxon>Gunneridae</taxon>
        <taxon>Pentapetalae</taxon>
        <taxon>asterids</taxon>
        <taxon>lamiids</taxon>
        <taxon>Boraginales</taxon>
        <taxon>Boraginaceae</taxon>
        <taxon>Boraginoideae</taxon>
        <taxon>Lithospermeae</taxon>
        <taxon>Lithospermum</taxon>
    </lineage>
</organism>
<feature type="region of interest" description="Disordered" evidence="3">
    <location>
        <begin position="1"/>
        <end position="26"/>
    </location>
</feature>
<evidence type="ECO:0000259" key="5">
    <source>
        <dbReference type="Pfam" id="PF13193"/>
    </source>
</evidence>
<feature type="domain" description="AMP-binding enzyme C-terminal" evidence="5">
    <location>
        <begin position="297"/>
        <end position="372"/>
    </location>
</feature>
<evidence type="ECO:0000313" key="6">
    <source>
        <dbReference type="EMBL" id="GAA0145375.1"/>
    </source>
</evidence>
<comment type="similarity">
    <text evidence="1">Belongs to the ATP-dependent AMP-binding enzyme family.</text>
</comment>
<dbReference type="PANTHER" id="PTHR24096:SF160">
    <property type="entry name" value="4-COUMARATE--COA LIGASE-LIKE 9"/>
    <property type="match status" value="1"/>
</dbReference>
<accession>A0AAV3P181</accession>
<dbReference type="EMBL" id="BAABME010000772">
    <property type="protein sequence ID" value="GAA0145375.1"/>
    <property type="molecule type" value="Genomic_DNA"/>
</dbReference>
<evidence type="ECO:0000256" key="2">
    <source>
        <dbReference type="ARBA" id="ARBA00022598"/>
    </source>
</evidence>
<dbReference type="InterPro" id="IPR045851">
    <property type="entry name" value="AMP-bd_C_sf"/>
</dbReference>
<evidence type="ECO:0000313" key="7">
    <source>
        <dbReference type="Proteomes" id="UP001454036"/>
    </source>
</evidence>
<name>A0AAV3P181_LITER</name>
<sequence length="388" mass="43214">MMMTRPNNGRANQNYEGNHMSPCSSAPQGNVSQDHVAAIFYSSGTTGLGKGVMITHRNLIAAIAYHYAFRVEKTEPTVVLYTVPYFHIFGFSYCLRSVALKETAVVMERFQFRKMLRAVEEFRVTLMPVAPPVVVAMVKDSVVDEYDLRSLEWVGSGGAPLGIDVIRKFYEKYPSVLLAQGYALTETTGVASRAFTPEEIRRWGSVGKLLAMFEAKIVDPDSGAFLPPGRRGELWLRSPSVMKGYVGNAKATLEALGTDGWLRTGDICYFDDEGYLFVVDRLKELIKYKGYQVAPAELDELLLSHPQILDAAVIPYPDEEAGEVPMALVVRHSQSSLDENEVMDFVAKQVAPYKKIRRVRFVTSILKSPAGKILRKELGKIAILESKI</sequence>
<gene>
    <name evidence="6" type="ORF">LIER_05584</name>
</gene>
<dbReference type="Pfam" id="PF13193">
    <property type="entry name" value="AMP-binding_C"/>
    <property type="match status" value="1"/>
</dbReference>
<dbReference type="InterPro" id="IPR025110">
    <property type="entry name" value="AMP-bd_C"/>
</dbReference>
<dbReference type="AlphaFoldDB" id="A0AAV3P181"/>
<protein>
    <submittedName>
        <fullName evidence="6">Ligase</fullName>
    </submittedName>
</protein>
<dbReference type="InterPro" id="IPR042099">
    <property type="entry name" value="ANL_N_sf"/>
</dbReference>
<dbReference type="Pfam" id="PF00501">
    <property type="entry name" value="AMP-binding"/>
    <property type="match status" value="1"/>
</dbReference>
<keyword evidence="7" id="KW-1185">Reference proteome</keyword>
<feature type="domain" description="AMP-dependent synthetase/ligase" evidence="4">
    <location>
        <begin position="27"/>
        <end position="245"/>
    </location>
</feature>
<dbReference type="Gene3D" id="3.30.300.30">
    <property type="match status" value="1"/>
</dbReference>
<dbReference type="FunFam" id="3.30.300.30:FF:000007">
    <property type="entry name" value="4-coumarate--CoA ligase 2"/>
    <property type="match status" value="1"/>
</dbReference>
<keyword evidence="2 6" id="KW-0436">Ligase</keyword>
<dbReference type="Gene3D" id="3.40.50.12780">
    <property type="entry name" value="N-terminal domain of ligase-like"/>
    <property type="match status" value="1"/>
</dbReference>
<dbReference type="GO" id="GO:0016405">
    <property type="term" value="F:CoA-ligase activity"/>
    <property type="evidence" value="ECO:0007669"/>
    <property type="project" value="TreeGrafter"/>
</dbReference>
<evidence type="ECO:0000256" key="3">
    <source>
        <dbReference type="SAM" id="MobiDB-lite"/>
    </source>
</evidence>
<dbReference type="SUPFAM" id="SSF56801">
    <property type="entry name" value="Acetyl-CoA synthetase-like"/>
    <property type="match status" value="1"/>
</dbReference>
<dbReference type="Proteomes" id="UP001454036">
    <property type="component" value="Unassembled WGS sequence"/>
</dbReference>
<comment type="caution">
    <text evidence="6">The sequence shown here is derived from an EMBL/GenBank/DDBJ whole genome shotgun (WGS) entry which is preliminary data.</text>
</comment>
<reference evidence="6 7" key="1">
    <citation type="submission" date="2024-01" db="EMBL/GenBank/DDBJ databases">
        <title>The complete chloroplast genome sequence of Lithospermum erythrorhizon: insights into the phylogenetic relationship among Boraginaceae species and the maternal lineages of purple gromwells.</title>
        <authorList>
            <person name="Okada T."/>
            <person name="Watanabe K."/>
        </authorList>
    </citation>
    <scope>NUCLEOTIDE SEQUENCE [LARGE SCALE GENOMIC DNA]</scope>
</reference>